<accession>A0AB36FB29</accession>
<dbReference type="AlphaFoldDB" id="A0AB36FB29"/>
<reference evidence="1 2" key="1">
    <citation type="submission" date="2016-04" db="EMBL/GenBank/DDBJ databases">
        <authorList>
            <person name="Osei Sekyere J."/>
            <person name="Sivertsen A."/>
            <person name="Pedersen A.T."/>
            <person name="Sundsfjord A."/>
        </authorList>
    </citation>
    <scope>NUCLEOTIDE SEQUENCE [LARGE SCALE GENOMIC DNA]</scope>
    <source>
        <strain evidence="1 2">ST435:939705067</strain>
    </source>
</reference>
<protein>
    <recommendedName>
        <fullName evidence="3">HK97 gp10 family phage protein</fullName>
    </recommendedName>
</protein>
<sequence length="122" mass="13522">MGGKVRGISQAKANLNRLIDDITGRKIARAIQSALIIGSSQAALYTPIDTSLLINSQYRELVINGVRVTGRVGYSANYALTVHDPNVKQTFRRSTAEKEFLKKGFDDMREQIDAVVHKELFA</sequence>
<name>A0AB36FB29_ENTAS</name>
<dbReference type="EMBL" id="LJEY02000178">
    <property type="protein sequence ID" value="OEH13484.1"/>
    <property type="molecule type" value="Genomic_DNA"/>
</dbReference>
<gene>
    <name evidence="1" type="ORF">AN696_0218980</name>
</gene>
<organism evidence="1 2">
    <name type="scientific">Enterobacter asburiae</name>
    <dbReference type="NCBI Taxonomy" id="61645"/>
    <lineage>
        <taxon>Bacteria</taxon>
        <taxon>Pseudomonadati</taxon>
        <taxon>Pseudomonadota</taxon>
        <taxon>Gammaproteobacteria</taxon>
        <taxon>Enterobacterales</taxon>
        <taxon>Enterobacteriaceae</taxon>
        <taxon>Enterobacter</taxon>
        <taxon>Enterobacter cloacae complex</taxon>
    </lineage>
</organism>
<dbReference type="RefSeq" id="WP_057060241.1">
    <property type="nucleotide sequence ID" value="NZ_JAJBHZ010000001.1"/>
</dbReference>
<dbReference type="Proteomes" id="UP000050495">
    <property type="component" value="Unassembled WGS sequence"/>
</dbReference>
<proteinExistence type="predicted"/>
<evidence type="ECO:0000313" key="1">
    <source>
        <dbReference type="EMBL" id="OEH13484.1"/>
    </source>
</evidence>
<comment type="caution">
    <text evidence="1">The sequence shown here is derived from an EMBL/GenBank/DDBJ whole genome shotgun (WGS) entry which is preliminary data.</text>
</comment>
<evidence type="ECO:0008006" key="3">
    <source>
        <dbReference type="Google" id="ProtNLM"/>
    </source>
</evidence>
<evidence type="ECO:0000313" key="2">
    <source>
        <dbReference type="Proteomes" id="UP000050495"/>
    </source>
</evidence>